<evidence type="ECO:0000256" key="4">
    <source>
        <dbReference type="ARBA" id="ARBA00022540"/>
    </source>
</evidence>
<comment type="subunit">
    <text evidence="8">Component of the translation initiation factor 2B (eIF2B) complex which is a heterodecamer of two sets of five different subunits: alpha, beta, gamma, delta and epsilon. Subunits alpha, beta and delta comprise a regulatory subcomplex and subunits epsilon and gamma comprise a catalytic subcomplex. Within the complex, the hexameric regulatory complex resides at the center, with the two heterodimeric catalytic subcomplexes bound on opposite sides.</text>
</comment>
<evidence type="ECO:0000256" key="9">
    <source>
        <dbReference type="RuleBase" id="RU003814"/>
    </source>
</evidence>
<dbReference type="InterPro" id="IPR051855">
    <property type="entry name" value="eIF2B_beta_subunit"/>
</dbReference>
<dbReference type="AlphaFoldDB" id="A0A4U5P8G6"/>
<dbReference type="Gene3D" id="3.40.50.10470">
    <property type="entry name" value="Translation initiation factor eif-2b, domain 2"/>
    <property type="match status" value="1"/>
</dbReference>
<comment type="similarity">
    <text evidence="2 9">Belongs to the eIF-2B alpha/beta/delta subunits family.</text>
</comment>
<dbReference type="PANTHER" id="PTHR45859:SF1">
    <property type="entry name" value="TRANSLATION INITIATION FACTOR EIF-2B SUBUNIT BETA"/>
    <property type="match status" value="1"/>
</dbReference>
<evidence type="ECO:0000256" key="7">
    <source>
        <dbReference type="ARBA" id="ARBA00044228"/>
    </source>
</evidence>
<dbReference type="PANTHER" id="PTHR45859">
    <property type="entry name" value="TRANSLATION INITIATION FACTOR EIF-2B SUBUNIT BETA"/>
    <property type="match status" value="1"/>
</dbReference>
<dbReference type="Proteomes" id="UP000298663">
    <property type="component" value="Unassembled WGS sequence"/>
</dbReference>
<name>A0A4U5P8G6_STECR</name>
<dbReference type="InterPro" id="IPR037171">
    <property type="entry name" value="NagB/RpiA_transferase-like"/>
</dbReference>
<proteinExistence type="inferred from homology"/>
<dbReference type="InterPro" id="IPR042529">
    <property type="entry name" value="IF_2B-like_C"/>
</dbReference>
<dbReference type="STRING" id="34508.A0A4U5P8G6"/>
<dbReference type="OrthoDB" id="269919at2759"/>
<protein>
    <recommendedName>
        <fullName evidence="6">Translation initiation factor eIF2B subunit beta</fullName>
    </recommendedName>
    <alternativeName>
        <fullName evidence="7">eIF2B GDP-GTP exchange factor subunit beta</fullName>
    </alternativeName>
</protein>
<reference evidence="10 11" key="2">
    <citation type="journal article" date="2019" name="G3 (Bethesda)">
        <title>Hybrid Assembly of the Genome of the Entomopathogenic Nematode Steinernema carpocapsae Identifies the X-Chromosome.</title>
        <authorList>
            <person name="Serra L."/>
            <person name="Macchietto M."/>
            <person name="Macias-Munoz A."/>
            <person name="McGill C.J."/>
            <person name="Rodriguez I.M."/>
            <person name="Rodriguez B."/>
            <person name="Murad R."/>
            <person name="Mortazavi A."/>
        </authorList>
    </citation>
    <scope>NUCLEOTIDE SEQUENCE [LARGE SCALE GENOMIC DNA]</scope>
    <source>
        <strain evidence="10 11">ALL</strain>
    </source>
</reference>
<evidence type="ECO:0000256" key="2">
    <source>
        <dbReference type="ARBA" id="ARBA00007251"/>
    </source>
</evidence>
<dbReference type="GO" id="GO:0005829">
    <property type="term" value="C:cytosol"/>
    <property type="evidence" value="ECO:0007669"/>
    <property type="project" value="UniProtKB-SubCell"/>
</dbReference>
<accession>A0A4U5P8G6</accession>
<evidence type="ECO:0000256" key="6">
    <source>
        <dbReference type="ARBA" id="ARBA00044122"/>
    </source>
</evidence>
<dbReference type="EMBL" id="AZBU02000002">
    <property type="protein sequence ID" value="TKR92516.1"/>
    <property type="molecule type" value="Genomic_DNA"/>
</dbReference>
<organism evidence="10 11">
    <name type="scientific">Steinernema carpocapsae</name>
    <name type="common">Entomopathogenic nematode</name>
    <dbReference type="NCBI Taxonomy" id="34508"/>
    <lineage>
        <taxon>Eukaryota</taxon>
        <taxon>Metazoa</taxon>
        <taxon>Ecdysozoa</taxon>
        <taxon>Nematoda</taxon>
        <taxon>Chromadorea</taxon>
        <taxon>Rhabditida</taxon>
        <taxon>Tylenchina</taxon>
        <taxon>Panagrolaimomorpha</taxon>
        <taxon>Strongyloidoidea</taxon>
        <taxon>Steinernematidae</taxon>
        <taxon>Steinernema</taxon>
    </lineage>
</organism>
<dbReference type="Pfam" id="PF01008">
    <property type="entry name" value="IF-2B"/>
    <property type="match status" value="1"/>
</dbReference>
<gene>
    <name evidence="10" type="ORF">L596_007154</name>
</gene>
<keyword evidence="11" id="KW-1185">Reference proteome</keyword>
<dbReference type="GO" id="GO:0005085">
    <property type="term" value="F:guanyl-nucleotide exchange factor activity"/>
    <property type="evidence" value="ECO:0007669"/>
    <property type="project" value="TreeGrafter"/>
</dbReference>
<evidence type="ECO:0000256" key="3">
    <source>
        <dbReference type="ARBA" id="ARBA00022490"/>
    </source>
</evidence>
<sequence>MADINAVEKDFQQIVVDLHKMRNNKSSLKMATATGDLMRKVIVRGKYTNVSDLITAMKTIGQNLSEQFPNEYVVRNMIMGTIKIVREEAEKLMTNSGEFANPYDSLSKLWTSPNNQRSAIDLKKLKSAAIMSINEFIDELDSCRESMASQAADHLIACDVILTHRLSCSPTLQAFFRSAKKAHRRMNRVLVVDDGPSVDDIASESVSAVDVMSIMRQTTRVVLSAVAVLPDGSCIAPTGSLTICLAAKRHSVPVMFCASFYKLCPAFLPDMENAVSLGSPAAVLPFSESQSYPTAEVINPLFDFIPSHLVSLYITHTSAVAPSHIYRLIGDYYHPDDLSRKP</sequence>
<dbReference type="SUPFAM" id="SSF100950">
    <property type="entry name" value="NagB/RpiA/CoA transferase-like"/>
    <property type="match status" value="1"/>
</dbReference>
<evidence type="ECO:0000256" key="5">
    <source>
        <dbReference type="ARBA" id="ARBA00022917"/>
    </source>
</evidence>
<evidence type="ECO:0000313" key="10">
    <source>
        <dbReference type="EMBL" id="TKR92516.1"/>
    </source>
</evidence>
<comment type="caution">
    <text evidence="10">The sequence shown here is derived from an EMBL/GenBank/DDBJ whole genome shotgun (WGS) entry which is preliminary data.</text>
</comment>
<evidence type="ECO:0000256" key="8">
    <source>
        <dbReference type="ARBA" id="ARBA00046432"/>
    </source>
</evidence>
<keyword evidence="4" id="KW-0396">Initiation factor</keyword>
<evidence type="ECO:0000313" key="11">
    <source>
        <dbReference type="Proteomes" id="UP000298663"/>
    </source>
</evidence>
<dbReference type="GO" id="GO:0005851">
    <property type="term" value="C:eukaryotic translation initiation factor 2B complex"/>
    <property type="evidence" value="ECO:0007669"/>
    <property type="project" value="TreeGrafter"/>
</dbReference>
<evidence type="ECO:0000256" key="1">
    <source>
        <dbReference type="ARBA" id="ARBA00004514"/>
    </source>
</evidence>
<comment type="subcellular location">
    <subcellularLocation>
        <location evidence="1">Cytoplasm</location>
        <location evidence="1">Cytosol</location>
    </subcellularLocation>
</comment>
<keyword evidence="5" id="KW-0648">Protein biosynthesis</keyword>
<dbReference type="InterPro" id="IPR000649">
    <property type="entry name" value="IF-2B-related"/>
</dbReference>
<dbReference type="GO" id="GO:0003743">
    <property type="term" value="F:translation initiation factor activity"/>
    <property type="evidence" value="ECO:0007669"/>
    <property type="project" value="UniProtKB-KW"/>
</dbReference>
<keyword evidence="3" id="KW-0963">Cytoplasm</keyword>
<reference evidence="10 11" key="1">
    <citation type="journal article" date="2015" name="Genome Biol.">
        <title>Comparative genomics of Steinernema reveals deeply conserved gene regulatory networks.</title>
        <authorList>
            <person name="Dillman A.R."/>
            <person name="Macchietto M."/>
            <person name="Porter C.F."/>
            <person name="Rogers A."/>
            <person name="Williams B."/>
            <person name="Antoshechkin I."/>
            <person name="Lee M.M."/>
            <person name="Goodwin Z."/>
            <person name="Lu X."/>
            <person name="Lewis E.E."/>
            <person name="Goodrich-Blair H."/>
            <person name="Stock S.P."/>
            <person name="Adams B.J."/>
            <person name="Sternberg P.W."/>
            <person name="Mortazavi A."/>
        </authorList>
    </citation>
    <scope>NUCLEOTIDE SEQUENCE [LARGE SCALE GENOMIC DNA]</scope>
    <source>
        <strain evidence="10 11">ALL</strain>
    </source>
</reference>